<evidence type="ECO:0000313" key="6">
    <source>
        <dbReference type="EMBL" id="CAE0720360.1"/>
    </source>
</evidence>
<sequence length="517" mass="57455">MPTTTTKPTTSSDPEEETKGAAASAIPPPNDFFVEDMDLFRTYIVLYERSRTNGDQRIRVRQRNTTNTTTAATNNKNGANNSHNQNNIHSNSCNGTIIDISSASLDKSTRGNVGNEEAAALPPPLKVPLYWSKLSPVGNMCFEANFFRFELESPFCAGIVYEYNFDTQEITRVSGGKEDNDSDNDGDGDGDGDNVSSTMQTIRFKKEKIVVESLDGTGVPLSLFYKGEENQQEHDSDNDNDDQAAARTKKKTVVLVGYGAYGEPMDVGYNPGWKPLLDRGVVIAFAHTRGGGDLGRAWYGGGRQDQKANGIQDYEACALYLRKRFSNGNSCSLVAKAFSAGGVLVGAAVNRHPGLFDRVVLTNAFVDVFRTMERADLFLTEHEYDEFGNPSNDPVVDAMIRSYCPIFNLDSKIQMEYTKTRFLLIGSLDDPNVPYWNATLYFRKLLEIYHHGGRNPIHFGEEEPSFCKENDDDEETTDGDRVFLELQLEGGHNFSSQNRIEVLALETAFILKDVHVH</sequence>
<dbReference type="GO" id="GO:0004252">
    <property type="term" value="F:serine-type endopeptidase activity"/>
    <property type="evidence" value="ECO:0007669"/>
    <property type="project" value="UniProtKB-UniRule"/>
</dbReference>
<accession>A0A7S4AN80</accession>
<evidence type="ECO:0000256" key="4">
    <source>
        <dbReference type="SAM" id="MobiDB-lite"/>
    </source>
</evidence>
<feature type="compositionally biased region" description="Low complexity" evidence="4">
    <location>
        <begin position="1"/>
        <end position="12"/>
    </location>
</feature>
<dbReference type="InterPro" id="IPR051543">
    <property type="entry name" value="Serine_Peptidase_S9A"/>
</dbReference>
<dbReference type="EC" id="3.4.21.-" evidence="3"/>
<keyword evidence="3" id="KW-0720">Serine protease</keyword>
<dbReference type="PRINTS" id="PR00862">
    <property type="entry name" value="PROLIGOPTASE"/>
</dbReference>
<dbReference type="InterPro" id="IPR029058">
    <property type="entry name" value="AB_hydrolase_fold"/>
</dbReference>
<comment type="similarity">
    <text evidence="1 3">Belongs to the peptidase S9A family.</text>
</comment>
<gene>
    <name evidence="6" type="ORF">PAUS00366_LOCUS13114</name>
</gene>
<reference evidence="6" key="1">
    <citation type="submission" date="2021-01" db="EMBL/GenBank/DDBJ databases">
        <authorList>
            <person name="Corre E."/>
            <person name="Pelletier E."/>
            <person name="Niang G."/>
            <person name="Scheremetjew M."/>
            <person name="Finn R."/>
            <person name="Kale V."/>
            <person name="Holt S."/>
            <person name="Cochrane G."/>
            <person name="Meng A."/>
            <person name="Brown T."/>
            <person name="Cohen L."/>
        </authorList>
    </citation>
    <scope>NUCLEOTIDE SEQUENCE</scope>
    <source>
        <strain evidence="6">10249 10 AB</strain>
    </source>
</reference>
<feature type="compositionally biased region" description="Acidic residues" evidence="4">
    <location>
        <begin position="180"/>
        <end position="192"/>
    </location>
</feature>
<evidence type="ECO:0000259" key="5">
    <source>
        <dbReference type="Pfam" id="PF00326"/>
    </source>
</evidence>
<dbReference type="InterPro" id="IPR002470">
    <property type="entry name" value="Peptidase_S9A"/>
</dbReference>
<evidence type="ECO:0000256" key="3">
    <source>
        <dbReference type="RuleBase" id="RU368024"/>
    </source>
</evidence>
<feature type="region of interest" description="Disordered" evidence="4">
    <location>
        <begin position="56"/>
        <end position="90"/>
    </location>
</feature>
<keyword evidence="3" id="KW-0378">Hydrolase</keyword>
<comment type="function">
    <text evidence="2">Serine peptidase whose precise substrate specificity remains unclear. Does not cleave peptides after a arginine or lysine residue. Regulates trans-Golgi network morphology and sorting by regulating the membrane binding of the AP-1 complex. May play a role in the regulation of synaptic vesicle exocytosis.</text>
</comment>
<evidence type="ECO:0000256" key="2">
    <source>
        <dbReference type="ARBA" id="ARBA00045448"/>
    </source>
</evidence>
<dbReference type="InterPro" id="IPR001375">
    <property type="entry name" value="Peptidase_S9_cat"/>
</dbReference>
<dbReference type="SUPFAM" id="SSF53474">
    <property type="entry name" value="alpha/beta-Hydrolases"/>
    <property type="match status" value="1"/>
</dbReference>
<feature type="compositionally biased region" description="Low complexity" evidence="4">
    <location>
        <begin position="64"/>
        <end position="90"/>
    </location>
</feature>
<feature type="region of interest" description="Disordered" evidence="4">
    <location>
        <begin position="173"/>
        <end position="197"/>
    </location>
</feature>
<dbReference type="GO" id="GO:0006508">
    <property type="term" value="P:proteolysis"/>
    <property type="evidence" value="ECO:0007669"/>
    <property type="project" value="UniProtKB-KW"/>
</dbReference>
<name>A0A7S4AN80_9STRA</name>
<keyword evidence="3" id="KW-0645">Protease</keyword>
<protein>
    <recommendedName>
        <fullName evidence="3">Prolyl endopeptidase</fullName>
        <ecNumber evidence="3">3.4.21.-</ecNumber>
    </recommendedName>
</protein>
<feature type="region of interest" description="Disordered" evidence="4">
    <location>
        <begin position="1"/>
        <end position="30"/>
    </location>
</feature>
<evidence type="ECO:0000256" key="1">
    <source>
        <dbReference type="ARBA" id="ARBA00005228"/>
    </source>
</evidence>
<dbReference type="PANTHER" id="PTHR11757:SF19">
    <property type="entry name" value="PROLYL ENDOPEPTIDASE-LIKE"/>
    <property type="match status" value="1"/>
</dbReference>
<proteinExistence type="inferred from homology"/>
<organism evidence="6">
    <name type="scientific">Pseudo-nitzschia australis</name>
    <dbReference type="NCBI Taxonomy" id="44445"/>
    <lineage>
        <taxon>Eukaryota</taxon>
        <taxon>Sar</taxon>
        <taxon>Stramenopiles</taxon>
        <taxon>Ochrophyta</taxon>
        <taxon>Bacillariophyta</taxon>
        <taxon>Bacillariophyceae</taxon>
        <taxon>Bacillariophycidae</taxon>
        <taxon>Bacillariales</taxon>
        <taxon>Bacillariaceae</taxon>
        <taxon>Pseudo-nitzschia</taxon>
    </lineage>
</organism>
<dbReference type="Gene3D" id="2.130.10.120">
    <property type="entry name" value="Prolyl oligopeptidase, N-terminal domain"/>
    <property type="match status" value="1"/>
</dbReference>
<dbReference type="Pfam" id="PF00326">
    <property type="entry name" value="Peptidase_S9"/>
    <property type="match status" value="1"/>
</dbReference>
<dbReference type="AlphaFoldDB" id="A0A7S4AN80"/>
<feature type="domain" description="Peptidase S9 prolyl oligopeptidase catalytic" evidence="5">
    <location>
        <begin position="276"/>
        <end position="445"/>
    </location>
</feature>
<dbReference type="PANTHER" id="PTHR11757">
    <property type="entry name" value="PROTEASE FAMILY S9A OLIGOPEPTIDASE"/>
    <property type="match status" value="1"/>
</dbReference>
<dbReference type="EMBL" id="HBIX01018379">
    <property type="protein sequence ID" value="CAE0720360.1"/>
    <property type="molecule type" value="Transcribed_RNA"/>
</dbReference>
<dbReference type="Gene3D" id="3.40.50.1820">
    <property type="entry name" value="alpha/beta hydrolase"/>
    <property type="match status" value="1"/>
</dbReference>